<protein>
    <submittedName>
        <fullName evidence="1">Uncharacterized protein</fullName>
    </submittedName>
</protein>
<name>A0A177JDN2_9HYPH</name>
<sequence>MPVFDGKHLTEQSEGEAMLAMILHPTPKARAAARERGRMRLERATMLPELAPSVPGTTLATLRPDKIQPVT</sequence>
<evidence type="ECO:0000313" key="1">
    <source>
        <dbReference type="EMBL" id="KAB7782657.1"/>
    </source>
</evidence>
<evidence type="ECO:0000313" key="2">
    <source>
        <dbReference type="Proteomes" id="UP000469949"/>
    </source>
</evidence>
<organism evidence="1 2">
    <name type="scientific">Methylorubrum populi</name>
    <dbReference type="NCBI Taxonomy" id="223967"/>
    <lineage>
        <taxon>Bacteria</taxon>
        <taxon>Pseudomonadati</taxon>
        <taxon>Pseudomonadota</taxon>
        <taxon>Alphaproteobacteria</taxon>
        <taxon>Hyphomicrobiales</taxon>
        <taxon>Methylobacteriaceae</taxon>
        <taxon>Methylorubrum</taxon>
    </lineage>
</organism>
<accession>A0A177JDN2</accession>
<gene>
    <name evidence="1" type="ORF">F8B43_5412</name>
</gene>
<dbReference type="OMA" id="DKIQPVT"/>
<dbReference type="Proteomes" id="UP000469949">
    <property type="component" value="Unassembled WGS sequence"/>
</dbReference>
<dbReference type="EMBL" id="WEKV01000020">
    <property type="protein sequence ID" value="KAB7782657.1"/>
    <property type="molecule type" value="Genomic_DNA"/>
</dbReference>
<reference evidence="1 2" key="1">
    <citation type="submission" date="2019-10" db="EMBL/GenBank/DDBJ databases">
        <title>Draft Genome Sequence of the Caffeine Degrading Methylotroph Methylorubrum populi PINKEL.</title>
        <authorList>
            <person name="Dawson S.C."/>
            <person name="Zhang X."/>
            <person name="Wright M.E."/>
            <person name="Sharma G."/>
            <person name="Langner J.T."/>
            <person name="Ditty J.L."/>
            <person name="Subuyuj G.A."/>
        </authorList>
    </citation>
    <scope>NUCLEOTIDE SEQUENCE [LARGE SCALE GENOMIC DNA]</scope>
    <source>
        <strain evidence="1 2">Pinkel</strain>
    </source>
</reference>
<comment type="caution">
    <text evidence="1">The sequence shown here is derived from an EMBL/GenBank/DDBJ whole genome shotgun (WGS) entry which is preliminary data.</text>
</comment>
<dbReference type="AlphaFoldDB" id="A0A177JDN2"/>
<proteinExistence type="predicted"/>